<gene>
    <name evidence="6" type="ORF">GOMPHAMPRED_006321</name>
</gene>
<organism evidence="6 7">
    <name type="scientific">Gomphillus americanus</name>
    <dbReference type="NCBI Taxonomy" id="1940652"/>
    <lineage>
        <taxon>Eukaryota</taxon>
        <taxon>Fungi</taxon>
        <taxon>Dikarya</taxon>
        <taxon>Ascomycota</taxon>
        <taxon>Pezizomycotina</taxon>
        <taxon>Lecanoromycetes</taxon>
        <taxon>OSLEUM clade</taxon>
        <taxon>Ostropomycetidae</taxon>
        <taxon>Ostropales</taxon>
        <taxon>Graphidaceae</taxon>
        <taxon>Gomphilloideae</taxon>
        <taxon>Gomphillus</taxon>
    </lineage>
</organism>
<dbReference type="Proteomes" id="UP000664169">
    <property type="component" value="Unassembled WGS sequence"/>
</dbReference>
<evidence type="ECO:0000313" key="6">
    <source>
        <dbReference type="EMBL" id="CAF9908811.1"/>
    </source>
</evidence>
<dbReference type="GO" id="GO:0005744">
    <property type="term" value="C:TIM23 mitochondrial import inner membrane translocase complex"/>
    <property type="evidence" value="ECO:0007669"/>
    <property type="project" value="TreeGrafter"/>
</dbReference>
<dbReference type="GO" id="GO:0008320">
    <property type="term" value="F:protein transmembrane transporter activity"/>
    <property type="evidence" value="ECO:0007669"/>
    <property type="project" value="TreeGrafter"/>
</dbReference>
<feature type="region of interest" description="Disordered" evidence="5">
    <location>
        <begin position="1"/>
        <end position="63"/>
    </location>
</feature>
<accession>A0A8H3ETW7</accession>
<dbReference type="GO" id="GO:0030150">
    <property type="term" value="P:protein import into mitochondrial matrix"/>
    <property type="evidence" value="ECO:0007669"/>
    <property type="project" value="TreeGrafter"/>
</dbReference>
<evidence type="ECO:0000256" key="4">
    <source>
        <dbReference type="ARBA" id="ARBA00023136"/>
    </source>
</evidence>
<dbReference type="EMBL" id="CAJPDQ010000004">
    <property type="protein sequence ID" value="CAF9908811.1"/>
    <property type="molecule type" value="Genomic_DNA"/>
</dbReference>
<dbReference type="PANTHER" id="PTHR15371:SF0">
    <property type="entry name" value="SD19278P"/>
    <property type="match status" value="1"/>
</dbReference>
<dbReference type="InterPro" id="IPR045238">
    <property type="entry name" value="Tim23-like"/>
</dbReference>
<keyword evidence="3" id="KW-1133">Transmembrane helix</keyword>
<evidence type="ECO:0000256" key="3">
    <source>
        <dbReference type="ARBA" id="ARBA00022989"/>
    </source>
</evidence>
<evidence type="ECO:0008006" key="8">
    <source>
        <dbReference type="Google" id="ProtNLM"/>
    </source>
</evidence>
<evidence type="ECO:0000256" key="1">
    <source>
        <dbReference type="ARBA" id="ARBA00004141"/>
    </source>
</evidence>
<name>A0A8H3ETW7_9LECA</name>
<dbReference type="OrthoDB" id="159299at2759"/>
<dbReference type="PANTHER" id="PTHR15371">
    <property type="entry name" value="TIM23"/>
    <property type="match status" value="1"/>
</dbReference>
<keyword evidence="7" id="KW-1185">Reference proteome</keyword>
<comment type="caution">
    <text evidence="6">The sequence shown here is derived from an EMBL/GenBank/DDBJ whole genome shotgun (WGS) entry which is preliminary data.</text>
</comment>
<feature type="compositionally biased region" description="Low complexity" evidence="5">
    <location>
        <begin position="11"/>
        <end position="29"/>
    </location>
</feature>
<keyword evidence="4" id="KW-0472">Membrane</keyword>
<comment type="subcellular location">
    <subcellularLocation>
        <location evidence="1">Membrane</location>
        <topology evidence="1">Multi-pass membrane protein</topology>
    </subcellularLocation>
</comment>
<protein>
    <recommendedName>
        <fullName evidence="8">Mitochondrial import inner membrane translocase subunit TIM23</fullName>
    </recommendedName>
</protein>
<dbReference type="AlphaFoldDB" id="A0A8H3ETW7"/>
<sequence>MAIWDTLMGKSSSNSSTSTPSTPSQSSESLQDLAPTTRFESAPAIHPEDIPSSTTPPPSIQLYNPATLHPLAGLGQSGLDYLTLEDSALSNLPGAQSGLPSRGWSDDLCYGTGITYVTALGMGGAWGLVEGLNRSPANAPPKLRLNSALNSITRRGPFLGNSAGVLALVYNIINSTIGHYRGKHDVVNSLTAGALSGMLFKSTRGVRPMAISGGLVAGAAGTWTLAKKALV</sequence>
<keyword evidence="2" id="KW-0812">Transmembrane</keyword>
<evidence type="ECO:0000313" key="7">
    <source>
        <dbReference type="Proteomes" id="UP000664169"/>
    </source>
</evidence>
<dbReference type="Pfam" id="PF02466">
    <property type="entry name" value="Tim17"/>
    <property type="match status" value="1"/>
</dbReference>
<evidence type="ECO:0000256" key="2">
    <source>
        <dbReference type="ARBA" id="ARBA00022692"/>
    </source>
</evidence>
<proteinExistence type="predicted"/>
<reference evidence="6" key="1">
    <citation type="submission" date="2021-03" db="EMBL/GenBank/DDBJ databases">
        <authorList>
            <person name="Tagirdzhanova G."/>
        </authorList>
    </citation>
    <scope>NUCLEOTIDE SEQUENCE</scope>
</reference>
<evidence type="ECO:0000256" key="5">
    <source>
        <dbReference type="SAM" id="MobiDB-lite"/>
    </source>
</evidence>